<dbReference type="InterPro" id="IPR008138">
    <property type="entry name" value="SapB_2"/>
</dbReference>
<dbReference type="PROSITE" id="PS50015">
    <property type="entry name" value="SAP_B"/>
    <property type="match status" value="1"/>
</dbReference>
<evidence type="ECO:0000313" key="4">
    <source>
        <dbReference type="EMBL" id="VVC96235.1"/>
    </source>
</evidence>
<dbReference type="SUPFAM" id="SSF47862">
    <property type="entry name" value="Saposin"/>
    <property type="match status" value="1"/>
</dbReference>
<dbReference type="AlphaFoldDB" id="A0A5E4QG25"/>
<reference evidence="4 5" key="1">
    <citation type="submission" date="2017-07" db="EMBL/GenBank/DDBJ databases">
        <authorList>
            <person name="Talla V."/>
            <person name="Backstrom N."/>
        </authorList>
    </citation>
    <scope>NUCLEOTIDE SEQUENCE [LARGE SCALE GENOMIC DNA]</scope>
</reference>
<protein>
    <recommendedName>
        <fullName evidence="3">Saposin B-type domain-containing protein</fullName>
    </recommendedName>
</protein>
<dbReference type="Proteomes" id="UP000324832">
    <property type="component" value="Unassembled WGS sequence"/>
</dbReference>
<sequence>MELPRDEDSICKICKDMVTQARDQLQSNETQSATMRLHESCSNCHKTIGILRKRFEETSYEDFLVSLLQICRNVGSLSDSCSMLVFKYYENIVEALKKDFTPGDVCHINGQCSLLQHSHDLYVYPEDQQAELKATDDVPCEFCEQVVNHMRDTLVANTSEVEFHKVLTEQYHSTVYYYLVSELKADKICRLIGICGDRVVVPVAPLLPRELAVKAVTLPNKLIGQDEANSYIKPE</sequence>
<accession>A0A5E4QG25</accession>
<dbReference type="InterPro" id="IPR008139">
    <property type="entry name" value="SaposinB_dom"/>
</dbReference>
<keyword evidence="2" id="KW-0325">Glycoprotein</keyword>
<evidence type="ECO:0000313" key="5">
    <source>
        <dbReference type="Proteomes" id="UP000324832"/>
    </source>
</evidence>
<keyword evidence="5" id="KW-1185">Reference proteome</keyword>
<evidence type="ECO:0000256" key="1">
    <source>
        <dbReference type="ARBA" id="ARBA00023157"/>
    </source>
</evidence>
<feature type="domain" description="Saposin B-type" evidence="3">
    <location>
        <begin position="7"/>
        <end position="116"/>
    </location>
</feature>
<dbReference type="InterPro" id="IPR011001">
    <property type="entry name" value="Saposin-like"/>
</dbReference>
<dbReference type="PANTHER" id="PTHR11480">
    <property type="entry name" value="SAPOSIN-RELATED"/>
    <property type="match status" value="1"/>
</dbReference>
<dbReference type="EMBL" id="FZQP02002626">
    <property type="protein sequence ID" value="VVC96235.1"/>
    <property type="molecule type" value="Genomic_DNA"/>
</dbReference>
<dbReference type="SMART" id="SM00741">
    <property type="entry name" value="SapB"/>
    <property type="match status" value="2"/>
</dbReference>
<proteinExistence type="predicted"/>
<evidence type="ECO:0000259" key="3">
    <source>
        <dbReference type="PROSITE" id="PS50015"/>
    </source>
</evidence>
<keyword evidence="1" id="KW-1015">Disulfide bond</keyword>
<name>A0A5E4QG25_9NEOP</name>
<evidence type="ECO:0000256" key="2">
    <source>
        <dbReference type="ARBA" id="ARBA00023180"/>
    </source>
</evidence>
<gene>
    <name evidence="4" type="ORF">LSINAPIS_LOCUS7776</name>
</gene>
<dbReference type="InterPro" id="IPR051428">
    <property type="entry name" value="Sphingo_Act-Surfact_Prot"/>
</dbReference>
<dbReference type="Gene3D" id="1.10.225.10">
    <property type="entry name" value="Saposin-like"/>
    <property type="match status" value="1"/>
</dbReference>
<feature type="non-terminal residue" evidence="4">
    <location>
        <position position="235"/>
    </location>
</feature>
<organism evidence="4 5">
    <name type="scientific">Leptidea sinapis</name>
    <dbReference type="NCBI Taxonomy" id="189913"/>
    <lineage>
        <taxon>Eukaryota</taxon>
        <taxon>Metazoa</taxon>
        <taxon>Ecdysozoa</taxon>
        <taxon>Arthropoda</taxon>
        <taxon>Hexapoda</taxon>
        <taxon>Insecta</taxon>
        <taxon>Pterygota</taxon>
        <taxon>Neoptera</taxon>
        <taxon>Endopterygota</taxon>
        <taxon>Lepidoptera</taxon>
        <taxon>Glossata</taxon>
        <taxon>Ditrysia</taxon>
        <taxon>Papilionoidea</taxon>
        <taxon>Pieridae</taxon>
        <taxon>Dismorphiinae</taxon>
        <taxon>Leptidea</taxon>
    </lineage>
</organism>
<dbReference type="Pfam" id="PF03489">
    <property type="entry name" value="SapB_2"/>
    <property type="match status" value="1"/>
</dbReference>